<dbReference type="CDD" id="cd18604">
    <property type="entry name" value="ABC_6TM_VMR1_D2_like"/>
    <property type="match status" value="1"/>
</dbReference>
<evidence type="ECO:0000256" key="1">
    <source>
        <dbReference type="ARBA" id="ARBA00004370"/>
    </source>
</evidence>
<dbReference type="PANTHER" id="PTHR24223:SF415">
    <property type="entry name" value="FI20190P1"/>
    <property type="match status" value="1"/>
</dbReference>
<keyword evidence="2" id="KW-0813">Transport</keyword>
<dbReference type="PROSITE" id="PS50893">
    <property type="entry name" value="ABC_TRANSPORTER_2"/>
    <property type="match status" value="2"/>
</dbReference>
<feature type="transmembrane region" description="Helical" evidence="9">
    <location>
        <begin position="1314"/>
        <end position="1335"/>
    </location>
</feature>
<evidence type="ECO:0000256" key="9">
    <source>
        <dbReference type="SAM" id="Phobius"/>
    </source>
</evidence>
<dbReference type="InterPro" id="IPR003593">
    <property type="entry name" value="AAA+_ATPase"/>
</dbReference>
<feature type="transmembrane region" description="Helical" evidence="9">
    <location>
        <begin position="172"/>
        <end position="192"/>
    </location>
</feature>
<dbReference type="InterPro" id="IPR003439">
    <property type="entry name" value="ABC_transporter-like_ATP-bd"/>
</dbReference>
<dbReference type="InterPro" id="IPR017871">
    <property type="entry name" value="ABC_transporter-like_CS"/>
</dbReference>
<feature type="transmembrane region" description="Helical" evidence="9">
    <location>
        <begin position="140"/>
        <end position="160"/>
    </location>
</feature>
<dbReference type="PANTHER" id="PTHR24223">
    <property type="entry name" value="ATP-BINDING CASSETTE SUB-FAMILY C"/>
    <property type="match status" value="1"/>
</dbReference>
<feature type="transmembrane region" description="Helical" evidence="9">
    <location>
        <begin position="1211"/>
        <end position="1233"/>
    </location>
</feature>
<evidence type="ECO:0000256" key="4">
    <source>
        <dbReference type="ARBA" id="ARBA00022741"/>
    </source>
</evidence>
<dbReference type="InterPro" id="IPR011527">
    <property type="entry name" value="ABC1_TM_dom"/>
</dbReference>
<gene>
    <name evidence="12" type="ORF">M407DRAFT_22914</name>
</gene>
<keyword evidence="4" id="KW-0547">Nucleotide-binding</keyword>
<dbReference type="PROSITE" id="PS00211">
    <property type="entry name" value="ABC_TRANSPORTER_1"/>
    <property type="match status" value="2"/>
</dbReference>
<feature type="transmembrane region" description="Helical" evidence="9">
    <location>
        <begin position="485"/>
        <end position="503"/>
    </location>
</feature>
<evidence type="ECO:0000259" key="10">
    <source>
        <dbReference type="PROSITE" id="PS50893"/>
    </source>
</evidence>
<evidence type="ECO:0000256" key="8">
    <source>
        <dbReference type="SAM" id="MobiDB-lite"/>
    </source>
</evidence>
<dbReference type="Gene3D" id="1.20.1560.10">
    <property type="entry name" value="ABC transporter type 1, transmembrane domain"/>
    <property type="match status" value="2"/>
</dbReference>
<feature type="transmembrane region" description="Helical" evidence="9">
    <location>
        <begin position="457"/>
        <end position="479"/>
    </location>
</feature>
<evidence type="ECO:0000313" key="13">
    <source>
        <dbReference type="Proteomes" id="UP000054248"/>
    </source>
</evidence>
<dbReference type="Pfam" id="PF00664">
    <property type="entry name" value="ABC_membrane"/>
    <property type="match status" value="2"/>
</dbReference>
<dbReference type="STRING" id="1051891.A0A0C3QKH9"/>
<feature type="transmembrane region" description="Helical" evidence="9">
    <location>
        <begin position="204"/>
        <end position="225"/>
    </location>
</feature>
<dbReference type="InterPro" id="IPR036640">
    <property type="entry name" value="ABC1_TM_sf"/>
</dbReference>
<evidence type="ECO:0000256" key="6">
    <source>
        <dbReference type="ARBA" id="ARBA00022989"/>
    </source>
</evidence>
<feature type="transmembrane region" description="Helical" evidence="9">
    <location>
        <begin position="1035"/>
        <end position="1057"/>
    </location>
</feature>
<dbReference type="GO" id="GO:0140359">
    <property type="term" value="F:ABC-type transporter activity"/>
    <property type="evidence" value="ECO:0007669"/>
    <property type="project" value="InterPro"/>
</dbReference>
<dbReference type="PROSITE" id="PS50929">
    <property type="entry name" value="ABC_TM1F"/>
    <property type="match status" value="2"/>
</dbReference>
<dbReference type="InterPro" id="IPR050173">
    <property type="entry name" value="ABC_transporter_C-like"/>
</dbReference>
<dbReference type="SMART" id="SM00382">
    <property type="entry name" value="AAA"/>
    <property type="match status" value="2"/>
</dbReference>
<keyword evidence="7 9" id="KW-0472">Membrane</keyword>
<evidence type="ECO:0000256" key="5">
    <source>
        <dbReference type="ARBA" id="ARBA00022840"/>
    </source>
</evidence>
<feature type="transmembrane region" description="Helical" evidence="9">
    <location>
        <begin position="568"/>
        <end position="591"/>
    </location>
</feature>
<reference evidence="13" key="2">
    <citation type="submission" date="2015-01" db="EMBL/GenBank/DDBJ databases">
        <title>Evolutionary Origins and Diversification of the Mycorrhizal Mutualists.</title>
        <authorList>
            <consortium name="DOE Joint Genome Institute"/>
            <consortium name="Mycorrhizal Genomics Consortium"/>
            <person name="Kohler A."/>
            <person name="Kuo A."/>
            <person name="Nagy L.G."/>
            <person name="Floudas D."/>
            <person name="Copeland A."/>
            <person name="Barry K.W."/>
            <person name="Cichocki N."/>
            <person name="Veneault-Fourrey C."/>
            <person name="LaButti K."/>
            <person name="Lindquist E.A."/>
            <person name="Lipzen A."/>
            <person name="Lundell T."/>
            <person name="Morin E."/>
            <person name="Murat C."/>
            <person name="Riley R."/>
            <person name="Ohm R."/>
            <person name="Sun H."/>
            <person name="Tunlid A."/>
            <person name="Henrissat B."/>
            <person name="Grigoriev I.V."/>
            <person name="Hibbett D.S."/>
            <person name="Martin F."/>
        </authorList>
    </citation>
    <scope>NUCLEOTIDE SEQUENCE [LARGE SCALE GENOMIC DNA]</scope>
    <source>
        <strain evidence="13">MUT 4182</strain>
    </source>
</reference>
<protein>
    <submittedName>
        <fullName evidence="12">Uncharacterized protein</fullName>
    </submittedName>
</protein>
<dbReference type="Proteomes" id="UP000054248">
    <property type="component" value="Unassembled WGS sequence"/>
</dbReference>
<feature type="compositionally biased region" description="Basic and acidic residues" evidence="8">
    <location>
        <begin position="414"/>
        <end position="430"/>
    </location>
</feature>
<feature type="domain" description="ABC transmembrane type-1" evidence="11">
    <location>
        <begin position="318"/>
        <end position="626"/>
    </location>
</feature>
<feature type="transmembrane region" description="Helical" evidence="9">
    <location>
        <begin position="308"/>
        <end position="329"/>
    </location>
</feature>
<dbReference type="CDD" id="cd03244">
    <property type="entry name" value="ABCC_MRP_domain2"/>
    <property type="match status" value="1"/>
</dbReference>
<sequence length="1700" mass="189535">MEDTSQLVLGPGLPKLETVCRASPLLYAPSLVVVLVFIFTIYSFSIQYPSWLQALFNPFKTFLTVDDAEEIIAQAEQTGLIDGAKPAPTSEPEPAPSYGALWRTIILTVFSLLESLAWLALGSYRAYTFSKTPTPEILPIYIALPFVTALTWLYACLRSFTRYPRSTPPYDLFTLFLVYFTAGCLDWAVLLYEKATMGWPWPQRIVLAAMVWHWITVLLLLIVILRMPLGVESARVQRYKKDGGLVMEEDYTSLWGWITFSWVVDLINRGTEKDLEEKDVPELSPSLQSKPVYQRFMEFQRSTLLRQIFWANSLDVMLGFVLAFVYVVFSYSSPFFLKLILDTIEATPDPPSFHFRSRAYIYALLMFLAGVGKAEACAQLLWFGRRASTRARSELMATIYVKALRRKDFSGVVEKDNESKDKQQKSEDGGNRANNAGADTGKIVQLMAADANHVANMFAFAHVLYGAPMEIAIASFMLYRLLGSPAFVGFGVLVLASPLSHLLSKRGATIGRGLSAARDKRMSVINELIGGIKFIKFFAWEPQWIKRTLDARDDELKWLIKDRINSTLFSLLWALAPTFVSIVSFLLYVWLGNELSIATAFTAIALFNMLKIPLNDIPQLIVPLLQAGISLDRISVFLQEEEVSDYVSTFKCLVLTNPPTSDETKIGFTGGACFIWEKAKEKRDTIGKGMGKGKMKRKASIPVFTATGEGEPSTSMTEAQFELRDVDVLFPVGKLTLVVGPIASGKSALLMALLGEMTPVSLSGDSSSPVHLPKHPYQLEPSTGLYNCISYCAQSPWLEHATIRDNILFYSPYEEERYREVIGACALRPDLDILEDGDRTEIGARGVSLSGGQKARVALARAVYARTKHVILDDPLAAVDSHTARHLYENVLLGPLMKERTCILVTHHVDLVRPGAQYLVRMLDGRIDTKGSIKDLEDQGVLHMIIEDSELERRATENDTKTPSDDAETVAEAAAEEKAAEDVQPVPNHTRLHTDATAVATRGPLAKRKARKLVKDEERAKGNVKWKIYTTYLEAAGWFTWVWLMIFVVGYQGIGIIEKLWIKVWGEHYHGDSTVLASNLRSTYGVDHSDTTSQYLMSFSALCGLMFGDQESTLLPGIPELPSAHEHPLFYVGIYAGIGVCAAFVSVSDSIVQYWGSYKASKLLFKRLLDAVVGSPMRFFDTTPAGRILNRFSKDVETVDSSLSGSLRNTLSWVATLVASILTVVVVLPQFFLPGCLVAYSYYRLSYGYIITGRSLRRMESTTRSPIFAAFGDMLEGLVTVRAFAKEEKFIDATHRKIDLTTKMLYCIWMTNRWLLLCFDTLGAFSTLVATLFALSRLDAGLAGLTITSAMAYTMSVYWTCRMVTQLEMDLNSVERVVEYLDLPQEPAAIIESNRVPAYWPSSESNQLIVVEDLVIRYSPELPAVLHDVSFQLKPKERVGLLGRTGSGKSTLAMALLRFVDPSSGKIIIDGIDISTIGLHDLRSRVMIIPQDAVLFSGTMRENLDPFNEHSDEECLDALERVRINGSTPASRRTSRAPSIHGKVRPDEVETASIVTTKTGTTQYDDQKHAIGLKSKVSTGGTNFSQGQRQLITMARALLRRSSIIIMDEATSSIDFHTDALVQRTIREEFSNSLLITIAHRIRTIIDYDRLIVLDQGRIVEFDTPLNLIQREGGVFRGMCLKSGHFEELLVTCSAKKLVG</sequence>
<dbReference type="Pfam" id="PF00005">
    <property type="entry name" value="ABC_tran"/>
    <property type="match status" value="2"/>
</dbReference>
<keyword evidence="13" id="KW-1185">Reference proteome</keyword>
<evidence type="ECO:0000256" key="3">
    <source>
        <dbReference type="ARBA" id="ARBA00022692"/>
    </source>
</evidence>
<feature type="domain" description="ABC transporter" evidence="10">
    <location>
        <begin position="1409"/>
        <end position="1681"/>
    </location>
</feature>
<organism evidence="12 13">
    <name type="scientific">Tulasnella calospora MUT 4182</name>
    <dbReference type="NCBI Taxonomy" id="1051891"/>
    <lineage>
        <taxon>Eukaryota</taxon>
        <taxon>Fungi</taxon>
        <taxon>Dikarya</taxon>
        <taxon>Basidiomycota</taxon>
        <taxon>Agaricomycotina</taxon>
        <taxon>Agaricomycetes</taxon>
        <taxon>Cantharellales</taxon>
        <taxon>Tulasnellaceae</taxon>
        <taxon>Tulasnella</taxon>
    </lineage>
</organism>
<dbReference type="SUPFAM" id="SSF90123">
    <property type="entry name" value="ABC transporter transmembrane region"/>
    <property type="match status" value="2"/>
</dbReference>
<name>A0A0C3QKH9_9AGAM</name>
<proteinExistence type="predicted"/>
<keyword evidence="3 9" id="KW-0812">Transmembrane</keyword>
<dbReference type="SUPFAM" id="SSF52540">
    <property type="entry name" value="P-loop containing nucleoside triphosphate hydrolases"/>
    <property type="match status" value="2"/>
</dbReference>
<reference evidence="12 13" key="1">
    <citation type="submission" date="2014-04" db="EMBL/GenBank/DDBJ databases">
        <authorList>
            <consortium name="DOE Joint Genome Institute"/>
            <person name="Kuo A."/>
            <person name="Girlanda M."/>
            <person name="Perotto S."/>
            <person name="Kohler A."/>
            <person name="Nagy L.G."/>
            <person name="Floudas D."/>
            <person name="Copeland A."/>
            <person name="Barry K.W."/>
            <person name="Cichocki N."/>
            <person name="Veneault-Fourrey C."/>
            <person name="LaButti K."/>
            <person name="Lindquist E.A."/>
            <person name="Lipzen A."/>
            <person name="Lundell T."/>
            <person name="Morin E."/>
            <person name="Murat C."/>
            <person name="Sun H."/>
            <person name="Tunlid A."/>
            <person name="Henrissat B."/>
            <person name="Grigoriev I.V."/>
            <person name="Hibbett D.S."/>
            <person name="Martin F."/>
            <person name="Nordberg H.P."/>
            <person name="Cantor M.N."/>
            <person name="Hua S.X."/>
        </authorList>
    </citation>
    <scope>NUCLEOTIDE SEQUENCE [LARGE SCALE GENOMIC DNA]</scope>
    <source>
        <strain evidence="12 13">MUT 4182</strain>
    </source>
</reference>
<dbReference type="CDD" id="cd03250">
    <property type="entry name" value="ABCC_MRP_domain1"/>
    <property type="match status" value="1"/>
</dbReference>
<feature type="transmembrane region" description="Helical" evidence="9">
    <location>
        <begin position="100"/>
        <end position="120"/>
    </location>
</feature>
<feature type="region of interest" description="Disordered" evidence="8">
    <location>
        <begin position="414"/>
        <end position="436"/>
    </location>
</feature>
<feature type="transmembrane region" description="Helical" evidence="9">
    <location>
        <begin position="25"/>
        <end position="44"/>
    </location>
</feature>
<dbReference type="Gene3D" id="3.40.50.300">
    <property type="entry name" value="P-loop containing nucleotide triphosphate hydrolases"/>
    <property type="match status" value="2"/>
</dbReference>
<dbReference type="EMBL" id="KN823002">
    <property type="protein sequence ID" value="KIO27861.1"/>
    <property type="molecule type" value="Genomic_DNA"/>
</dbReference>
<feature type="transmembrane region" description="Helical" evidence="9">
    <location>
        <begin position="359"/>
        <end position="383"/>
    </location>
</feature>
<evidence type="ECO:0000256" key="7">
    <source>
        <dbReference type="ARBA" id="ARBA00023136"/>
    </source>
</evidence>
<dbReference type="InterPro" id="IPR027417">
    <property type="entry name" value="P-loop_NTPase"/>
</dbReference>
<feature type="domain" description="ABC transporter" evidence="10">
    <location>
        <begin position="696"/>
        <end position="949"/>
    </location>
</feature>
<keyword evidence="5" id="KW-0067">ATP-binding</keyword>
<evidence type="ECO:0000313" key="12">
    <source>
        <dbReference type="EMBL" id="KIO27861.1"/>
    </source>
</evidence>
<keyword evidence="6 9" id="KW-1133">Transmembrane helix</keyword>
<comment type="subcellular location">
    <subcellularLocation>
        <location evidence="1">Membrane</location>
    </subcellularLocation>
</comment>
<evidence type="ECO:0000256" key="2">
    <source>
        <dbReference type="ARBA" id="ARBA00022448"/>
    </source>
</evidence>
<dbReference type="CDD" id="cd18596">
    <property type="entry name" value="ABC_6TM_VMR1_D1_like"/>
    <property type="match status" value="1"/>
</dbReference>
<dbReference type="GO" id="GO:0016887">
    <property type="term" value="F:ATP hydrolysis activity"/>
    <property type="evidence" value="ECO:0007669"/>
    <property type="project" value="InterPro"/>
</dbReference>
<dbReference type="HOGENOM" id="CLU_000604_27_6_1"/>
<dbReference type="GO" id="GO:0005524">
    <property type="term" value="F:ATP binding"/>
    <property type="evidence" value="ECO:0007669"/>
    <property type="project" value="UniProtKB-KW"/>
</dbReference>
<accession>A0A0C3QKH9</accession>
<dbReference type="OrthoDB" id="6500128at2759"/>
<evidence type="ECO:0000259" key="11">
    <source>
        <dbReference type="PROSITE" id="PS50929"/>
    </source>
</evidence>
<dbReference type="GO" id="GO:0016020">
    <property type="term" value="C:membrane"/>
    <property type="evidence" value="ECO:0007669"/>
    <property type="project" value="UniProtKB-SubCell"/>
</dbReference>
<feature type="transmembrane region" description="Helical" evidence="9">
    <location>
        <begin position="1129"/>
        <end position="1152"/>
    </location>
</feature>
<feature type="domain" description="ABC transmembrane type-1" evidence="11">
    <location>
        <begin position="1131"/>
        <end position="1376"/>
    </location>
</feature>